<reference evidence="9" key="1">
    <citation type="journal article" date="2015" name="Genome">
        <title>Whole Genome Sequence of the Non-Microcystin-Producing Microcystis aeruginosa Strain NIES-44.</title>
        <authorList>
            <person name="Okano K."/>
            <person name="Miyata N."/>
            <person name="Ozaki Y."/>
        </authorList>
    </citation>
    <scope>NUCLEOTIDE SEQUENCE [LARGE SCALE GENOMIC DNA]</scope>
    <source>
        <strain evidence="9">NIES-44</strain>
    </source>
</reference>
<comment type="similarity">
    <text evidence="1 7">Belongs to the cytochrome P450 family.</text>
</comment>
<name>A0A0A1W0U9_MICAE</name>
<dbReference type="CDD" id="cd20625">
    <property type="entry name" value="CYP164-like"/>
    <property type="match status" value="1"/>
</dbReference>
<evidence type="ECO:0000256" key="3">
    <source>
        <dbReference type="ARBA" id="ARBA00022723"/>
    </source>
</evidence>
<dbReference type="SUPFAM" id="SSF48264">
    <property type="entry name" value="Cytochrome P450"/>
    <property type="match status" value="1"/>
</dbReference>
<accession>A0A0A1W0U9</accession>
<keyword evidence="4 7" id="KW-0560">Oxidoreductase</keyword>
<dbReference type="InterPro" id="IPR036396">
    <property type="entry name" value="Cyt_P450_sf"/>
</dbReference>
<keyword evidence="3 7" id="KW-0479">Metal-binding</keyword>
<evidence type="ECO:0000256" key="7">
    <source>
        <dbReference type="RuleBase" id="RU000461"/>
    </source>
</evidence>
<dbReference type="FunFam" id="1.10.630.10:FF:000018">
    <property type="entry name" value="Cytochrome P450 monooxygenase"/>
    <property type="match status" value="1"/>
</dbReference>
<dbReference type="AlphaFoldDB" id="A0A0A1W0U9"/>
<dbReference type="Pfam" id="PF00067">
    <property type="entry name" value="p450"/>
    <property type="match status" value="1"/>
</dbReference>
<evidence type="ECO:0000313" key="8">
    <source>
        <dbReference type="EMBL" id="GAL95161.1"/>
    </source>
</evidence>
<evidence type="ECO:0000256" key="6">
    <source>
        <dbReference type="ARBA" id="ARBA00023033"/>
    </source>
</evidence>
<evidence type="ECO:0000256" key="4">
    <source>
        <dbReference type="ARBA" id="ARBA00023002"/>
    </source>
</evidence>
<dbReference type="InterPro" id="IPR017972">
    <property type="entry name" value="Cyt_P450_CS"/>
</dbReference>
<dbReference type="RefSeq" id="WP_045361414.1">
    <property type="nucleotide sequence ID" value="NZ_BBPA01000068.1"/>
</dbReference>
<sequence length="400" mass="46564">MRFNPFIFQADSYPIYRQLRTEDPIHKSFTGAWVLTRYADIKFVLQDSRFHADRIPERLAKGSQRIDPHEFQRMTENLQKWFLFLNPPDHTRLRSVASKALVYWTTDRLRPFLEETVDRLIDNFRQRGTMEVIDDFARPLSKALMGRMFRLPEPDHDRLHYWSDELFHQIFEPMISLEGYKHLNQVSLGLIEYFKVLINERKNNLQDDLLSDLITARERGEKLEEEDLLSICVLLMSGGQTTVINLIGNGLLSLLRNPEQLEKLQQHPELIHSAVEELLRYEGPTQMIAREAAERVEIDGKVIEPGELVFLYLASANRDPEQFPDPDRLDITRGEKSRHLSFGAGIHYCVGATQGRTQGQIAINSLVQQIPNLQLQTERVEWRKSIVIRGLKALHLTCKL</sequence>
<evidence type="ECO:0000256" key="1">
    <source>
        <dbReference type="ARBA" id="ARBA00010617"/>
    </source>
</evidence>
<dbReference type="GO" id="GO:0005506">
    <property type="term" value="F:iron ion binding"/>
    <property type="evidence" value="ECO:0007669"/>
    <property type="project" value="InterPro"/>
</dbReference>
<dbReference type="PRINTS" id="PR00359">
    <property type="entry name" value="BP450"/>
</dbReference>
<evidence type="ECO:0000256" key="5">
    <source>
        <dbReference type="ARBA" id="ARBA00023004"/>
    </source>
</evidence>
<dbReference type="Gene3D" id="1.10.630.10">
    <property type="entry name" value="Cytochrome P450"/>
    <property type="match status" value="1"/>
</dbReference>
<dbReference type="InterPro" id="IPR001128">
    <property type="entry name" value="Cyt_P450"/>
</dbReference>
<dbReference type="PANTHER" id="PTHR46696:SF1">
    <property type="entry name" value="CYTOCHROME P450 YJIB-RELATED"/>
    <property type="match status" value="1"/>
</dbReference>
<gene>
    <name evidence="8" type="ORF">N44_04016</name>
</gene>
<organism evidence="8 9">
    <name type="scientific">Microcystis aeruginosa NIES-44</name>
    <dbReference type="NCBI Taxonomy" id="449439"/>
    <lineage>
        <taxon>Bacteria</taxon>
        <taxon>Bacillati</taxon>
        <taxon>Cyanobacteriota</taxon>
        <taxon>Cyanophyceae</taxon>
        <taxon>Oscillatoriophycideae</taxon>
        <taxon>Chroococcales</taxon>
        <taxon>Microcystaceae</taxon>
        <taxon>Microcystis</taxon>
    </lineage>
</organism>
<dbReference type="Proteomes" id="UP000030321">
    <property type="component" value="Unassembled WGS sequence"/>
</dbReference>
<keyword evidence="6 7" id="KW-0503">Monooxygenase</keyword>
<dbReference type="InterPro" id="IPR002397">
    <property type="entry name" value="Cyt_P450_B"/>
</dbReference>
<dbReference type="EMBL" id="BBPA01000068">
    <property type="protein sequence ID" value="GAL95161.1"/>
    <property type="molecule type" value="Genomic_DNA"/>
</dbReference>
<dbReference type="GO" id="GO:0020037">
    <property type="term" value="F:heme binding"/>
    <property type="evidence" value="ECO:0007669"/>
    <property type="project" value="InterPro"/>
</dbReference>
<dbReference type="GO" id="GO:0004497">
    <property type="term" value="F:monooxygenase activity"/>
    <property type="evidence" value="ECO:0007669"/>
    <property type="project" value="UniProtKB-KW"/>
</dbReference>
<dbReference type="GO" id="GO:0016705">
    <property type="term" value="F:oxidoreductase activity, acting on paired donors, with incorporation or reduction of molecular oxygen"/>
    <property type="evidence" value="ECO:0007669"/>
    <property type="project" value="InterPro"/>
</dbReference>
<proteinExistence type="inferred from homology"/>
<dbReference type="PANTHER" id="PTHR46696">
    <property type="entry name" value="P450, PUTATIVE (EUROFUNG)-RELATED"/>
    <property type="match status" value="1"/>
</dbReference>
<keyword evidence="2 7" id="KW-0349">Heme</keyword>
<evidence type="ECO:0000313" key="9">
    <source>
        <dbReference type="Proteomes" id="UP000030321"/>
    </source>
</evidence>
<comment type="caution">
    <text evidence="8">The sequence shown here is derived from an EMBL/GenBank/DDBJ whole genome shotgun (WGS) entry which is preliminary data.</text>
</comment>
<evidence type="ECO:0000256" key="2">
    <source>
        <dbReference type="ARBA" id="ARBA00022617"/>
    </source>
</evidence>
<keyword evidence="5 7" id="KW-0408">Iron</keyword>
<protein>
    <submittedName>
        <fullName evidence="8">Putative cytochrome P450 hydroxylase</fullName>
    </submittedName>
</protein>
<dbReference type="PROSITE" id="PS00086">
    <property type="entry name" value="CYTOCHROME_P450"/>
    <property type="match status" value="1"/>
</dbReference>